<comment type="subcellular location">
    <subcellularLocation>
        <location evidence="9">Mitochondrion inner membrane</location>
        <topology evidence="9">Lipid-anchor</topology>
    </subcellularLocation>
</comment>
<dbReference type="GeneTree" id="ENSGT00390000000903"/>
<keyword evidence="7" id="KW-1015">Disulfide bond</keyword>
<dbReference type="ExpressionAtlas" id="A0A1D5RJH8">
    <property type="expression patterns" value="baseline"/>
</dbReference>
<dbReference type="Proteomes" id="UP000006718">
    <property type="component" value="Chromosome 2"/>
</dbReference>
<dbReference type="InterPro" id="IPR042860">
    <property type="entry name" value="MIC25"/>
</dbReference>
<accession>A0A1D5RJH8</accession>
<evidence type="ECO:0000256" key="3">
    <source>
        <dbReference type="ARBA" id="ARBA00022792"/>
    </source>
</evidence>
<evidence type="ECO:0000256" key="5">
    <source>
        <dbReference type="ARBA" id="ARBA00023128"/>
    </source>
</evidence>
<comment type="similarity">
    <text evidence="10">Belongs to the MICOS complex subunit Mic19 family. Metazoan Mic25 subfamily.</text>
</comment>
<dbReference type="VGNC" id="VGNC:71119">
    <property type="gene designation" value="CHCHD6"/>
</dbReference>
<dbReference type="STRING" id="9544.ENSMMUP00000060472"/>
<dbReference type="VEuPathDB" id="HostDB:ENSMMUG00000016719"/>
<evidence type="ECO:0000256" key="9">
    <source>
        <dbReference type="ARBA" id="ARBA00034476"/>
    </source>
</evidence>
<keyword evidence="13" id="KW-1185">Reference proteome</keyword>
<evidence type="ECO:0000256" key="10">
    <source>
        <dbReference type="ARBA" id="ARBA00034480"/>
    </source>
</evidence>
<keyword evidence="6" id="KW-0472">Membrane</keyword>
<evidence type="ECO:0000256" key="8">
    <source>
        <dbReference type="ARBA" id="ARBA00023288"/>
    </source>
</evidence>
<evidence type="ECO:0000256" key="4">
    <source>
        <dbReference type="ARBA" id="ARBA00023054"/>
    </source>
</evidence>
<protein>
    <submittedName>
        <fullName evidence="12">Coiled-coil-helix-coiled-coil-helix domain containing 6</fullName>
    </submittedName>
</protein>
<feature type="compositionally biased region" description="Basic and acidic residues" evidence="11">
    <location>
        <begin position="83"/>
        <end position="92"/>
    </location>
</feature>
<keyword evidence="3" id="KW-0999">Mitochondrion inner membrane</keyword>
<keyword evidence="4" id="KW-0175">Coiled coil</keyword>
<feature type="region of interest" description="Disordered" evidence="11">
    <location>
        <begin position="107"/>
        <end position="134"/>
    </location>
</feature>
<evidence type="ECO:0000313" key="14">
    <source>
        <dbReference type="VGNC" id="VGNC:71119"/>
    </source>
</evidence>
<keyword evidence="2" id="KW-0519">Myristate</keyword>
<keyword evidence="8" id="KW-0449">Lipoprotein</keyword>
<dbReference type="InterPro" id="IPR007964">
    <property type="entry name" value="MIC19/MIC25"/>
</dbReference>
<reference evidence="12" key="2">
    <citation type="submission" date="2019-01" db="EMBL/GenBank/DDBJ databases">
        <authorList>
            <person name="Graves T."/>
            <person name="Eichler E.E."/>
            <person name="Wilson R.K."/>
        </authorList>
    </citation>
    <scope>NUCLEOTIDE SEQUENCE [LARGE SCALE GENOMIC DNA]</scope>
    <source>
        <strain evidence="12">17573</strain>
    </source>
</reference>
<dbReference type="Bgee" id="ENSMMUG00000016719">
    <property type="expression patterns" value="Expressed in prefrontal cortex and 20 other cell types or tissues"/>
</dbReference>
<evidence type="ECO:0000256" key="1">
    <source>
        <dbReference type="ARBA" id="ARBA00002689"/>
    </source>
</evidence>
<evidence type="ECO:0000256" key="6">
    <source>
        <dbReference type="ARBA" id="ARBA00023136"/>
    </source>
</evidence>
<sequence>MGSTESSEGRRVSFGVDEEERVRVLQGVRLSENVVNRMKEPSSPAPAPAPSTLGLQDGNLRAPHKESTLPRSGSSSGQQISGAKEDVKRCEQEHAAVQDKLFQVAKTEREAATKHSKASLPMGEGSISHEEQKSVRLARELESREAELRRRDTFYKEQLGRIERKNAEMYKLSSQQFHEAASKMESTINSRCSRLILSFLCPSPGVSRCSQEPHSFCWRMLLETTLWGLSSGCVPCYGGVIASRCSQWEEPGNTGPAGWSPSAQGCRPRSSTATEIARMRCCCAQTWSRHTSAA</sequence>
<dbReference type="GO" id="GO:0061617">
    <property type="term" value="C:MICOS complex"/>
    <property type="evidence" value="ECO:0007669"/>
    <property type="project" value="Ensembl"/>
</dbReference>
<dbReference type="PANTHER" id="PTHR47609:SF1">
    <property type="entry name" value="MICOS COMPLEX SUBUNIT MIC25"/>
    <property type="match status" value="1"/>
</dbReference>
<evidence type="ECO:0000313" key="13">
    <source>
        <dbReference type="Proteomes" id="UP000006718"/>
    </source>
</evidence>
<gene>
    <name evidence="12 14" type="primary">CHCHD6</name>
</gene>
<reference evidence="13" key="1">
    <citation type="journal article" date="2007" name="Science">
        <title>Evolutionary and biomedical insights from the rhesus macaque genome.</title>
        <authorList>
            <person name="Gibbs R.A."/>
            <person name="Rogers J."/>
            <person name="Katze M.G."/>
            <person name="Bumgarner R."/>
            <person name="Weinstock G.M."/>
            <person name="Mardis E.R."/>
            <person name="Remington K.A."/>
            <person name="Strausberg R.L."/>
            <person name="Venter J.C."/>
            <person name="Wilson R.K."/>
            <person name="Batzer M.A."/>
            <person name="Bustamante C.D."/>
            <person name="Eichler E.E."/>
            <person name="Hahn M.W."/>
            <person name="Hardison R.C."/>
            <person name="Makova K.D."/>
            <person name="Miller W."/>
            <person name="Milosavljevic A."/>
            <person name="Palermo R.E."/>
            <person name="Siepel A."/>
            <person name="Sikela J.M."/>
            <person name="Attaway T."/>
            <person name="Bell S."/>
            <person name="Bernard K.E."/>
            <person name="Buhay C.J."/>
            <person name="Chandrabose M.N."/>
            <person name="Dao M."/>
            <person name="Davis C."/>
            <person name="Delehaunty K.D."/>
            <person name="Ding Y."/>
            <person name="Dinh H.H."/>
            <person name="Dugan-Rocha S."/>
            <person name="Fulton L.A."/>
            <person name="Gabisi R.A."/>
            <person name="Garner T.T."/>
            <person name="Godfrey J."/>
            <person name="Hawes A.C."/>
            <person name="Hernandez J."/>
            <person name="Hines S."/>
            <person name="Holder M."/>
            <person name="Hume J."/>
            <person name="Jhangiani S.N."/>
            <person name="Joshi V."/>
            <person name="Khan Z.M."/>
            <person name="Kirkness E.F."/>
            <person name="Cree A."/>
            <person name="Fowler R.G."/>
            <person name="Lee S."/>
            <person name="Lewis L.R."/>
            <person name="Li Z."/>
            <person name="Liu Y.-S."/>
            <person name="Moore S.M."/>
            <person name="Muzny D."/>
            <person name="Nazareth L.V."/>
            <person name="Ngo D.N."/>
            <person name="Okwuonu G.O."/>
            <person name="Pai G."/>
            <person name="Parker D."/>
            <person name="Paul H.A."/>
            <person name="Pfannkoch C."/>
            <person name="Pohl C.S."/>
            <person name="Rogers Y.-H.C."/>
            <person name="Ruiz S.J."/>
            <person name="Sabo A."/>
            <person name="Santibanez J."/>
            <person name="Schneider B.W."/>
            <person name="Smith S.M."/>
            <person name="Sodergren E."/>
            <person name="Svatek A.F."/>
            <person name="Utterback T.R."/>
            <person name="Vattathil S."/>
            <person name="Warren W."/>
            <person name="White C.S."/>
            <person name="Chinwalla A.T."/>
            <person name="Feng Y."/>
            <person name="Halpern A.L."/>
            <person name="Hillier L.W."/>
            <person name="Huang X."/>
            <person name="Minx P."/>
            <person name="Nelson J.O."/>
            <person name="Pepin K.H."/>
            <person name="Qin X."/>
            <person name="Sutton G.G."/>
            <person name="Venter E."/>
            <person name="Walenz B.P."/>
            <person name="Wallis J.W."/>
            <person name="Worley K.C."/>
            <person name="Yang S.-P."/>
            <person name="Jones S.M."/>
            <person name="Marra M.A."/>
            <person name="Rocchi M."/>
            <person name="Schein J.E."/>
            <person name="Baertsch R."/>
            <person name="Clarke L."/>
            <person name="Csuros M."/>
            <person name="Glasscock J."/>
            <person name="Harris R.A."/>
            <person name="Havlak P."/>
            <person name="Jackson A.R."/>
            <person name="Jiang H."/>
            <person name="Liu Y."/>
            <person name="Messina D.N."/>
            <person name="Shen Y."/>
            <person name="Song H.X.-Z."/>
            <person name="Wylie T."/>
            <person name="Zhang L."/>
            <person name="Birney E."/>
            <person name="Han K."/>
            <person name="Konkel M.K."/>
            <person name="Lee J."/>
            <person name="Smit A.F.A."/>
            <person name="Ullmer B."/>
            <person name="Wang H."/>
            <person name="Xing J."/>
            <person name="Burhans R."/>
            <person name="Cheng Z."/>
            <person name="Karro J.E."/>
            <person name="Ma J."/>
            <person name="Raney B."/>
            <person name="She X."/>
            <person name="Cox M.J."/>
            <person name="Demuth J.P."/>
            <person name="Dumas L.J."/>
            <person name="Han S.-G."/>
            <person name="Hopkins J."/>
            <person name="Karimpour-Fard A."/>
            <person name="Kim Y.H."/>
            <person name="Pollack J.R."/>
            <person name="Vinar T."/>
            <person name="Addo-Quaye C."/>
            <person name="Degenhardt J."/>
            <person name="Denby A."/>
            <person name="Hubisz M.J."/>
            <person name="Indap A."/>
            <person name="Kosiol C."/>
            <person name="Lahn B.T."/>
            <person name="Lawson H.A."/>
            <person name="Marklein A."/>
            <person name="Nielsen R."/>
            <person name="Vallender E.J."/>
            <person name="Clark A.G."/>
            <person name="Ferguson B."/>
            <person name="Hernandez R.D."/>
            <person name="Hirani K."/>
            <person name="Kehrer-Sawatzki H."/>
            <person name="Kolb J."/>
            <person name="Patil S."/>
            <person name="Pu L.-L."/>
            <person name="Ren Y."/>
            <person name="Smith D.G."/>
            <person name="Wheeler D.A."/>
            <person name="Schenck I."/>
            <person name="Ball E.V."/>
            <person name="Chen R."/>
            <person name="Cooper D.N."/>
            <person name="Giardine B."/>
            <person name="Hsu F."/>
            <person name="Kent W.J."/>
            <person name="Lesk A."/>
            <person name="Nelson D.L."/>
            <person name="O'brien W.E."/>
            <person name="Pruefer K."/>
            <person name="Stenson P.D."/>
            <person name="Wallace J.C."/>
            <person name="Ke H."/>
            <person name="Liu X.-M."/>
            <person name="Wang P."/>
            <person name="Xiang A.P."/>
            <person name="Yang F."/>
            <person name="Barber G.P."/>
            <person name="Haussler D."/>
            <person name="Karolchik D."/>
            <person name="Kern A.D."/>
            <person name="Kuhn R.M."/>
            <person name="Smith K.E."/>
            <person name="Zwieg A.S."/>
        </authorList>
    </citation>
    <scope>NUCLEOTIDE SEQUENCE [LARGE SCALE GENOMIC DNA]</scope>
    <source>
        <strain evidence="13">17573</strain>
    </source>
</reference>
<organism evidence="12 13">
    <name type="scientific">Macaca mulatta</name>
    <name type="common">Rhesus macaque</name>
    <dbReference type="NCBI Taxonomy" id="9544"/>
    <lineage>
        <taxon>Eukaryota</taxon>
        <taxon>Metazoa</taxon>
        <taxon>Chordata</taxon>
        <taxon>Craniata</taxon>
        <taxon>Vertebrata</taxon>
        <taxon>Euteleostomi</taxon>
        <taxon>Mammalia</taxon>
        <taxon>Eutheria</taxon>
        <taxon>Euarchontoglires</taxon>
        <taxon>Primates</taxon>
        <taxon>Haplorrhini</taxon>
        <taxon>Catarrhini</taxon>
        <taxon>Cercopithecidae</taxon>
        <taxon>Cercopithecinae</taxon>
        <taxon>Macaca</taxon>
    </lineage>
</organism>
<feature type="compositionally biased region" description="Low complexity" evidence="11">
    <location>
        <begin position="72"/>
        <end position="82"/>
    </location>
</feature>
<dbReference type="FunCoup" id="A0A1D5RJH8">
    <property type="interactions" value="701"/>
</dbReference>
<evidence type="ECO:0000256" key="7">
    <source>
        <dbReference type="ARBA" id="ARBA00023157"/>
    </source>
</evidence>
<dbReference type="PANTHER" id="PTHR47609">
    <property type="entry name" value="MICOS COMPLEX SUBUNIT MIC25"/>
    <property type="match status" value="1"/>
</dbReference>
<dbReference type="GO" id="GO:0042407">
    <property type="term" value="P:cristae formation"/>
    <property type="evidence" value="ECO:0007669"/>
    <property type="project" value="Ensembl"/>
</dbReference>
<dbReference type="Pfam" id="PF05300">
    <property type="entry name" value="MIC19_MIC25"/>
    <property type="match status" value="1"/>
</dbReference>
<dbReference type="InParanoid" id="A0A1D5RJH8"/>
<reference evidence="12" key="4">
    <citation type="submission" date="2025-09" db="UniProtKB">
        <authorList>
            <consortium name="Ensembl"/>
        </authorList>
    </citation>
    <scope>IDENTIFICATION</scope>
    <source>
        <strain evidence="12">17573</strain>
    </source>
</reference>
<evidence type="ECO:0000256" key="2">
    <source>
        <dbReference type="ARBA" id="ARBA00022707"/>
    </source>
</evidence>
<dbReference type="AlphaFoldDB" id="A0A1D5RJH8"/>
<proteinExistence type="inferred from homology"/>
<name>A0A1D5RJH8_MACMU</name>
<reference evidence="12" key="3">
    <citation type="submission" date="2025-08" db="UniProtKB">
        <authorList>
            <consortium name="Ensembl"/>
        </authorList>
    </citation>
    <scope>IDENTIFICATION</scope>
    <source>
        <strain evidence="12">17573</strain>
    </source>
</reference>
<dbReference type="GO" id="GO:0005829">
    <property type="term" value="C:cytosol"/>
    <property type="evidence" value="ECO:0007669"/>
    <property type="project" value="Ensembl"/>
</dbReference>
<keyword evidence="5" id="KW-0496">Mitochondrion</keyword>
<feature type="region of interest" description="Disordered" evidence="11">
    <location>
        <begin position="31"/>
        <end position="92"/>
    </location>
</feature>
<dbReference type="Ensembl" id="ENSMMUT00000075060.2">
    <property type="protein sequence ID" value="ENSMMUP00000060472.2"/>
    <property type="gene ID" value="ENSMMUG00000016719.3"/>
</dbReference>
<dbReference type="GO" id="GO:0006974">
    <property type="term" value="P:DNA damage response"/>
    <property type="evidence" value="ECO:0007669"/>
    <property type="project" value="Ensembl"/>
</dbReference>
<evidence type="ECO:0000313" key="12">
    <source>
        <dbReference type="Ensembl" id="ENSMMUP00000060472.2"/>
    </source>
</evidence>
<comment type="function">
    <text evidence="1">Component of the MICOS complex, a large protein complex of the mitochondrial inner membrane that plays crucial roles in the maintenance of crista junctions, inner membrane architecture, and formation of contact sites to the outer membrane.</text>
</comment>
<evidence type="ECO:0000256" key="11">
    <source>
        <dbReference type="SAM" id="MobiDB-lite"/>
    </source>
</evidence>